<proteinExistence type="predicted"/>
<comment type="caution">
    <text evidence="1">The sequence shown here is derived from an EMBL/GenBank/DDBJ whole genome shotgun (WGS) entry which is preliminary data.</text>
</comment>
<sequence>MYRWYSPYHYYQHHPAYRNFPAVDTTILEGSVSGFQILLQQSQVLLKSLENREFAKQLIETAQKGHQQQVDQMIQNIPGFTSRANIQYTPTGIRFLLLLPTTTETIENPDCCSMSLELKWGT</sequence>
<dbReference type="Pfam" id="PF26344">
    <property type="entry name" value="YuzC"/>
    <property type="match status" value="1"/>
</dbReference>
<gene>
    <name evidence="1" type="ORF">JOD17_001083</name>
</gene>
<dbReference type="InterPro" id="IPR058870">
    <property type="entry name" value="YuzC"/>
</dbReference>
<dbReference type="RefSeq" id="WP_204695992.1">
    <property type="nucleotide sequence ID" value="NZ_JAFBEC010000002.1"/>
</dbReference>
<evidence type="ECO:0000313" key="1">
    <source>
        <dbReference type="EMBL" id="MBM7631991.1"/>
    </source>
</evidence>
<protein>
    <recommendedName>
        <fullName evidence="3">Spore coat protein</fullName>
    </recommendedName>
</protein>
<dbReference type="EMBL" id="JAFBEC010000002">
    <property type="protein sequence ID" value="MBM7631991.1"/>
    <property type="molecule type" value="Genomic_DNA"/>
</dbReference>
<reference evidence="1 2" key="1">
    <citation type="submission" date="2021-01" db="EMBL/GenBank/DDBJ databases">
        <title>Genomic Encyclopedia of Type Strains, Phase IV (KMG-IV): sequencing the most valuable type-strain genomes for metagenomic binning, comparative biology and taxonomic classification.</title>
        <authorList>
            <person name="Goeker M."/>
        </authorList>
    </citation>
    <scope>NUCLEOTIDE SEQUENCE [LARGE SCALE GENOMIC DNA]</scope>
    <source>
        <strain evidence="1 2">DSM 25540</strain>
    </source>
</reference>
<keyword evidence="2" id="KW-1185">Reference proteome</keyword>
<evidence type="ECO:0008006" key="3">
    <source>
        <dbReference type="Google" id="ProtNLM"/>
    </source>
</evidence>
<name>A0ABS2P9F4_9BACL</name>
<organism evidence="1 2">
    <name type="scientific">Geomicrobium sediminis</name>
    <dbReference type="NCBI Taxonomy" id="1347788"/>
    <lineage>
        <taxon>Bacteria</taxon>
        <taxon>Bacillati</taxon>
        <taxon>Bacillota</taxon>
        <taxon>Bacilli</taxon>
        <taxon>Bacillales</taxon>
        <taxon>Geomicrobium</taxon>
    </lineage>
</organism>
<accession>A0ABS2P9F4</accession>
<dbReference type="Proteomes" id="UP000741863">
    <property type="component" value="Unassembled WGS sequence"/>
</dbReference>
<evidence type="ECO:0000313" key="2">
    <source>
        <dbReference type="Proteomes" id="UP000741863"/>
    </source>
</evidence>